<dbReference type="GO" id="GO:0003824">
    <property type="term" value="F:catalytic activity"/>
    <property type="evidence" value="ECO:0000318"/>
    <property type="project" value="GO_Central"/>
</dbReference>
<dbReference type="CDD" id="cd07993">
    <property type="entry name" value="LPLAT_DHAPAT-like"/>
    <property type="match status" value="1"/>
</dbReference>
<dbReference type="RefSeq" id="XP_714240.2">
    <property type="nucleotide sequence ID" value="XM_709147.2"/>
</dbReference>
<feature type="domain" description="Phospholipid/glycerol acyltransferase" evidence="6">
    <location>
        <begin position="201"/>
        <end position="334"/>
    </location>
</feature>
<evidence type="ECO:0000256" key="5">
    <source>
        <dbReference type="ARBA" id="ARBA00023315"/>
    </source>
</evidence>
<dbReference type="Proteomes" id="UP000000559">
    <property type="component" value="Chromosome 2"/>
</dbReference>
<comment type="similarity">
    <text evidence="2">Belongs to the GPAT/DAPAT family.</text>
</comment>
<dbReference type="CGD" id="CAL0000201573">
    <property type="gene designation" value="orf19.7826"/>
</dbReference>
<dbReference type="PANTHER" id="PTHR12563">
    <property type="entry name" value="GLYCEROL-3-PHOSPHATE ACYLTRANSFERASE"/>
    <property type="match status" value="1"/>
</dbReference>
<dbReference type="KEGG" id="cal:CAALFM_C209070CA"/>
<dbReference type="AlphaFoldDB" id="A0A1D8PIC6"/>
<organism evidence="8 9">
    <name type="scientific">Candida albicans (strain SC5314 / ATCC MYA-2876)</name>
    <name type="common">Yeast</name>
    <dbReference type="NCBI Taxonomy" id="237561"/>
    <lineage>
        <taxon>Eukaryota</taxon>
        <taxon>Fungi</taxon>
        <taxon>Dikarya</taxon>
        <taxon>Ascomycota</taxon>
        <taxon>Saccharomycotina</taxon>
        <taxon>Pichiomycetes</taxon>
        <taxon>Debaryomycetaceae</taxon>
        <taxon>Candida/Lodderomyces clade</taxon>
        <taxon>Candida</taxon>
    </lineage>
</organism>
<evidence type="ECO:0000313" key="7">
    <source>
        <dbReference type="CGD" id="CAL0000201573"/>
    </source>
</evidence>
<reference evidence="8 9" key="3">
    <citation type="journal article" date="2013" name="Genome Biol.">
        <title>Assembly of a phased diploid Candida albicans genome facilitates allele-specific measurements and provides a simple model for repeat and indel structure.</title>
        <authorList>
            <person name="Muzzey D."/>
            <person name="Schwartz K."/>
            <person name="Weissman J.S."/>
            <person name="Sherlock G."/>
        </authorList>
    </citation>
    <scope>NUCLEOTIDE SEQUENCE [LARGE SCALE GENOMIC DNA]</scope>
    <source>
        <strain evidence="9">SC5314 / ATCC MYA-2876</strain>
    </source>
</reference>
<dbReference type="eggNOG" id="KOG3729">
    <property type="taxonomic scope" value="Eukaryota"/>
</dbReference>
<protein>
    <recommendedName>
        <fullName evidence="6">Phospholipid/glycerol acyltransferase domain-containing protein</fullName>
    </recommendedName>
</protein>
<evidence type="ECO:0000313" key="9">
    <source>
        <dbReference type="Proteomes" id="UP000000559"/>
    </source>
</evidence>
<dbReference type="Pfam" id="PF19277">
    <property type="entry name" value="GPAT_C"/>
    <property type="match status" value="1"/>
</dbReference>
<dbReference type="OrthoDB" id="10255570at2759"/>
<evidence type="ECO:0000256" key="1">
    <source>
        <dbReference type="ARBA" id="ARBA00004184"/>
    </source>
</evidence>
<keyword evidence="5" id="KW-0012">Acyltransferase</keyword>
<evidence type="ECO:0000313" key="8">
    <source>
        <dbReference type="EMBL" id="AOW27895.1"/>
    </source>
</evidence>
<dbReference type="GO" id="GO:0008374">
    <property type="term" value="F:O-acyltransferase activity"/>
    <property type="evidence" value="ECO:0007669"/>
    <property type="project" value="InterPro"/>
</dbReference>
<evidence type="ECO:0000256" key="4">
    <source>
        <dbReference type="ARBA" id="ARBA00023136"/>
    </source>
</evidence>
<keyword evidence="4" id="KW-0472">Membrane</keyword>
<dbReference type="SUPFAM" id="SSF69593">
    <property type="entry name" value="Glycerol-3-phosphate (1)-acyltransferase"/>
    <property type="match status" value="1"/>
</dbReference>
<dbReference type="SMR" id="A0A1D8PIC6"/>
<proteinExistence type="inferred from homology"/>
<dbReference type="EMBL" id="CP017624">
    <property type="protein sequence ID" value="AOW27895.1"/>
    <property type="molecule type" value="Genomic_DNA"/>
</dbReference>
<name>A0A1D8PIC6_CANAL</name>
<dbReference type="OMA" id="YKNLTIH"/>
<dbReference type="PANTHER" id="PTHR12563:SF17">
    <property type="entry name" value="DIHYDROXYACETONE PHOSPHATE ACYLTRANSFERASE"/>
    <property type="match status" value="1"/>
</dbReference>
<dbReference type="GeneID" id="3644111"/>
<dbReference type="Pfam" id="PF01553">
    <property type="entry name" value="Acyltransferase"/>
    <property type="match status" value="1"/>
</dbReference>
<dbReference type="InterPro" id="IPR045520">
    <property type="entry name" value="GPAT/DHAPAT_C"/>
</dbReference>
<dbReference type="InterPro" id="IPR022284">
    <property type="entry name" value="GPAT/DHAPAT"/>
</dbReference>
<gene>
    <name evidence="8" type="ordered locus">CAALFM_C209070CA</name>
    <name evidence="7" type="ordered locus">orf19.7826</name>
</gene>
<evidence type="ECO:0000259" key="6">
    <source>
        <dbReference type="SMART" id="SM00563"/>
    </source>
</evidence>
<comment type="subcellular location">
    <subcellularLocation>
        <location evidence="1">Endomembrane system</location>
        <topology evidence="1">Peripheral membrane protein</topology>
    </subcellularLocation>
</comment>
<dbReference type="InParanoid" id="A0A1D8PIC6"/>
<dbReference type="InterPro" id="IPR002123">
    <property type="entry name" value="Plipid/glycerol_acylTrfase"/>
</dbReference>
<evidence type="ECO:0000256" key="2">
    <source>
        <dbReference type="ARBA" id="ARBA00007937"/>
    </source>
</evidence>
<dbReference type="STRING" id="237561.A0A1D8PIC6"/>
<dbReference type="GO" id="GO:0006644">
    <property type="term" value="P:phospholipid metabolic process"/>
    <property type="evidence" value="ECO:0007669"/>
    <property type="project" value="UniProtKB-ARBA"/>
</dbReference>
<dbReference type="InterPro" id="IPR041728">
    <property type="entry name" value="GPAT/DHAPAT_LPLAT"/>
</dbReference>
<reference evidence="8 9" key="1">
    <citation type="journal article" date="2004" name="Proc. Natl. Acad. Sci. U.S.A.">
        <title>The diploid genome sequence of Candida albicans.</title>
        <authorList>
            <person name="Jones T."/>
            <person name="Federspiel N.A."/>
            <person name="Chibana H."/>
            <person name="Dungan J."/>
            <person name="Kalman S."/>
            <person name="Magee B.B."/>
            <person name="Newport G."/>
            <person name="Thorstenson Y.R."/>
            <person name="Agabian N."/>
            <person name="Magee P.T."/>
            <person name="Davis R.W."/>
            <person name="Scherer S."/>
        </authorList>
    </citation>
    <scope>NUCLEOTIDE SEQUENCE [LARGE SCALE GENOMIC DNA]</scope>
    <source>
        <strain evidence="9">SC5314 / ATCC MYA-2876</strain>
    </source>
</reference>
<dbReference type="GO" id="GO:0012505">
    <property type="term" value="C:endomembrane system"/>
    <property type="evidence" value="ECO:0007669"/>
    <property type="project" value="UniProtKB-SubCell"/>
</dbReference>
<reference evidence="8 9" key="2">
    <citation type="journal article" date="2007" name="Genome Biol.">
        <title>Assembly of the Candida albicans genome into sixteen supercontigs aligned on the eight chromosomes.</title>
        <authorList>
            <person name="van het Hoog M."/>
            <person name="Rast T.J."/>
            <person name="Martchenko M."/>
            <person name="Grindle S."/>
            <person name="Dignard D."/>
            <person name="Hogues H."/>
            <person name="Cuomo C."/>
            <person name="Berriman M."/>
            <person name="Scherer S."/>
            <person name="Magee B.B."/>
            <person name="Whiteway M."/>
            <person name="Chibana H."/>
            <person name="Nantel A."/>
            <person name="Magee P.T."/>
        </authorList>
    </citation>
    <scope>GENOME REANNOTATION</scope>
    <source>
        <strain evidence="9">SC5314 / ATCC MYA-2876</strain>
    </source>
</reference>
<keyword evidence="3" id="KW-0808">Transferase</keyword>
<dbReference type="SMART" id="SM00563">
    <property type="entry name" value="PlsC"/>
    <property type="match status" value="1"/>
</dbReference>
<keyword evidence="9" id="KW-1185">Reference proteome</keyword>
<dbReference type="VEuPathDB" id="FungiDB:C2_09070C_A"/>
<sequence>MSNQDISNSDFDVNILHDPLIDPNVDLKFPLPIDKETYINVDGNVKTLHQSFNLLNSAFRLITGGSKYDKIYSVPEYRYFTNKHSDEFRTKFKNYMNNKLEKDDTKLDEIIYDLINQELSLKLIKANQFKERFQKVKQYMVEYYKKQNEKNLPTFPSHNFIRSAYVTVMTIMQKLFPKGIWVSNQDMSDLYQKYLDDPMSIIFLPSHQSHLDYIIVHLVCVRFQMATPSVIAGENLNVAVIGGLLKNLGAIFIPRSFNNEAYTERNLNNVIEFILVNKIPFEVFIEGTRSRDGKLLLPKYGILKSLCSIYLKQRNEEKNTDFNLLFQPISVTYERVYENDAFLKELKGDDKTQESLFGTISVATSAFFVKKEDKVIYDKNGWNDNNERTLTGKIFVKLGESFKISEFVDDQNEIDRALNDDVNLKKLGFKILHEINKNSYIPEISIVGTTLQAYQYFSGKDTFAISELIPVLRIVVRTLLNENQDSSATNSKILEDMAICNDAELTELVKHQILSFFRYIKVNRKTDQIKIESPIELLYYKNLTIHLIIKRCLVMFILNLLNGCTNCNHRVIGKLFYILIGFLKNEFLFDYDENPRNELSFILNDLVDLKVITRTESSEYHHDSLYKIIDHDYVKFFANLAEPFLESYVVLISNILELTNNLANDYIRKRQQQTHNKIIIDDEELKYPTTKGLLKYIIDQSKKKKSFVSLESINKQYLVSDLYYLNNLQLIKIFKNKAKTKAFVQILNIRDLKVLNQFLDQLLQKNTHKKTFLTNEINVNYIIDIVDKHFDRDYDDLRLSSKL</sequence>
<accession>A0A1D8PIC6</accession>
<evidence type="ECO:0000256" key="3">
    <source>
        <dbReference type="ARBA" id="ARBA00022679"/>
    </source>
</evidence>